<organism evidence="1 2">
    <name type="scientific">Rothia mucilaginosa</name>
    <dbReference type="NCBI Taxonomy" id="43675"/>
    <lineage>
        <taxon>Bacteria</taxon>
        <taxon>Bacillati</taxon>
        <taxon>Actinomycetota</taxon>
        <taxon>Actinomycetes</taxon>
        <taxon>Micrococcales</taxon>
        <taxon>Micrococcaceae</taxon>
        <taxon>Rothia</taxon>
    </lineage>
</organism>
<dbReference type="EMBL" id="JABZXL010000020">
    <property type="protein sequence ID" value="MBF1659600.1"/>
    <property type="molecule type" value="Genomic_DNA"/>
</dbReference>
<evidence type="ECO:0000313" key="2">
    <source>
        <dbReference type="Proteomes" id="UP000713964"/>
    </source>
</evidence>
<reference evidence="1" key="1">
    <citation type="submission" date="2020-04" db="EMBL/GenBank/DDBJ databases">
        <title>Deep metagenomics examines the oral microbiome during advanced dental caries in children, revealing novel taxa and co-occurrences with host molecules.</title>
        <authorList>
            <person name="Baker J.L."/>
            <person name="Morton J.T."/>
            <person name="Dinis M."/>
            <person name="Alvarez R."/>
            <person name="Tran N.C."/>
            <person name="Knight R."/>
            <person name="Edlund A."/>
        </authorList>
    </citation>
    <scope>NUCLEOTIDE SEQUENCE</scope>
    <source>
        <strain evidence="1">JCVI_29_bin.11</strain>
    </source>
</reference>
<name>A0A930KZ16_9MICC</name>
<gene>
    <name evidence="1" type="ORF">HXO58_07175</name>
</gene>
<comment type="caution">
    <text evidence="1">The sequence shown here is derived from an EMBL/GenBank/DDBJ whole genome shotgun (WGS) entry which is preliminary data.</text>
</comment>
<protein>
    <submittedName>
        <fullName evidence="1">Uncharacterized protein</fullName>
    </submittedName>
</protein>
<dbReference type="Proteomes" id="UP000713964">
    <property type="component" value="Unassembled WGS sequence"/>
</dbReference>
<dbReference type="AlphaFoldDB" id="A0A930KZ16"/>
<accession>A0A930KZ16</accession>
<evidence type="ECO:0000313" key="1">
    <source>
        <dbReference type="EMBL" id="MBF1659600.1"/>
    </source>
</evidence>
<proteinExistence type="predicted"/>
<sequence length="347" mass="37571">MIEEDKKRDRSFTIDDSERLLIDVHPIAGRITVPEGYKVSSLYVEHWEVQVDGSLGELSGTTELLCGDGDVETISSARIGTIVDLFDISTIKNSEVNNLNGCPVDTIISSSIGAIVDSSIGCIYESSVRAIGGKASIFKASNSRLATIMGKGFVEHLESGSSIGHLTGSATVKTADHTTSIDNASLDTRILNLYGTLRVASNNSYVRIRENGKVIGKFNRPTVVHYDDLESDYEWADQCARDDGGMIYVYKAANAECMSGGAYGKPIHWAPGETVTCDDWEPTNEIGRGLHVSPTVSDAMYCVGVIDGWRYFRCKVDPTTLIPLGQDSAKVPSAYVVEEVDELGNPL</sequence>